<reference evidence="1 2" key="1">
    <citation type="submission" date="2019-12" db="EMBL/GenBank/DDBJ databases">
        <title>The whole genome sequencing of a strain isolated from a Mars analog, Dalangtan Playa.</title>
        <authorList>
            <person name="Huang T."/>
        </authorList>
    </citation>
    <scope>NUCLEOTIDE SEQUENCE [LARGE SCALE GENOMIC DNA]</scope>
    <source>
        <strain evidence="1 2">DP4-553-S</strain>
    </source>
</reference>
<sequence>MVEYVYFAPEITFREKAGEVYAKHRKLILEQLPQTEIHYIGSTAVRGSLTKGDVDLQVRVDQQDFPEAKKGLQGMYDVNEGSYQTSFFCGFEGEDELPVGVQLTVMGSEADHFWKTTRFFQAHPSYNEAYNQLKKQFDGKEMEHYRNAKAEFLTDILASEAYQNYLKK</sequence>
<dbReference type="RefSeq" id="WP_209368158.1">
    <property type="nucleotide sequence ID" value="NZ_CP046956.1"/>
</dbReference>
<dbReference type="SUPFAM" id="SSF81301">
    <property type="entry name" value="Nucleotidyltransferase"/>
    <property type="match status" value="1"/>
</dbReference>
<evidence type="ECO:0000313" key="2">
    <source>
        <dbReference type="Proteomes" id="UP000665043"/>
    </source>
</evidence>
<dbReference type="Gene3D" id="3.30.460.10">
    <property type="entry name" value="Beta Polymerase, domain 2"/>
    <property type="match status" value="1"/>
</dbReference>
<dbReference type="Pfam" id="PF04229">
    <property type="entry name" value="GrpB"/>
    <property type="match status" value="1"/>
</dbReference>
<keyword evidence="2" id="KW-1185">Reference proteome</keyword>
<dbReference type="InterPro" id="IPR043519">
    <property type="entry name" value="NT_sf"/>
</dbReference>
<dbReference type="EMBL" id="CP046956">
    <property type="protein sequence ID" value="QTM99047.1"/>
    <property type="molecule type" value="Genomic_DNA"/>
</dbReference>
<dbReference type="PANTHER" id="PTHR34822:SF1">
    <property type="entry name" value="GRPB FAMILY PROTEIN"/>
    <property type="match status" value="1"/>
</dbReference>
<protein>
    <recommendedName>
        <fullName evidence="3">GrpB protein</fullName>
    </recommendedName>
</protein>
<evidence type="ECO:0000313" key="1">
    <source>
        <dbReference type="EMBL" id="QTM99047.1"/>
    </source>
</evidence>
<accession>A0ABX7VQ36</accession>
<dbReference type="Proteomes" id="UP000665043">
    <property type="component" value="Chromosome"/>
</dbReference>
<name>A0ABX7VQ36_9BACI</name>
<dbReference type="InterPro" id="IPR007344">
    <property type="entry name" value="GrpB/CoaE"/>
</dbReference>
<evidence type="ECO:0008006" key="3">
    <source>
        <dbReference type="Google" id="ProtNLM"/>
    </source>
</evidence>
<dbReference type="PANTHER" id="PTHR34822">
    <property type="entry name" value="GRPB DOMAIN PROTEIN (AFU_ORTHOLOGUE AFUA_1G01530)"/>
    <property type="match status" value="1"/>
</dbReference>
<organism evidence="1 2">
    <name type="scientific">Sediminibacillus dalangtanensis</name>
    <dbReference type="NCBI Taxonomy" id="2729421"/>
    <lineage>
        <taxon>Bacteria</taxon>
        <taxon>Bacillati</taxon>
        <taxon>Bacillota</taxon>
        <taxon>Bacilli</taxon>
        <taxon>Bacillales</taxon>
        <taxon>Bacillaceae</taxon>
        <taxon>Sediminibacillus</taxon>
    </lineage>
</organism>
<proteinExistence type="predicted"/>
<gene>
    <name evidence="1" type="ORF">ERJ70_06875</name>
</gene>